<evidence type="ECO:0000256" key="10">
    <source>
        <dbReference type="ARBA" id="ARBA00023002"/>
    </source>
</evidence>
<dbReference type="FunFam" id="1.10.630.10:FF:000042">
    <property type="entry name" value="Cytochrome P450"/>
    <property type="match status" value="1"/>
</dbReference>
<evidence type="ECO:0000256" key="15">
    <source>
        <dbReference type="RuleBase" id="RU000461"/>
    </source>
</evidence>
<dbReference type="GO" id="GO:0005506">
    <property type="term" value="F:iron ion binding"/>
    <property type="evidence" value="ECO:0007669"/>
    <property type="project" value="InterPro"/>
</dbReference>
<accession>A0A9N9S037</accession>
<dbReference type="CDD" id="cd11056">
    <property type="entry name" value="CYP6-like"/>
    <property type="match status" value="1"/>
</dbReference>
<keyword evidence="10 15" id="KW-0560">Oxidoreductase</keyword>
<dbReference type="InterPro" id="IPR036396">
    <property type="entry name" value="Cyt_P450_sf"/>
</dbReference>
<evidence type="ECO:0000256" key="1">
    <source>
        <dbReference type="ARBA" id="ARBA00001971"/>
    </source>
</evidence>
<feature type="transmembrane region" description="Helical" evidence="16">
    <location>
        <begin position="6"/>
        <end position="25"/>
    </location>
</feature>
<feature type="binding site" description="axial binding residue" evidence="14">
    <location>
        <position position="435"/>
    </location>
    <ligand>
        <name>heme</name>
        <dbReference type="ChEBI" id="CHEBI:30413"/>
    </ligand>
    <ligandPart>
        <name>Fe</name>
        <dbReference type="ChEBI" id="CHEBI:18248"/>
    </ligandPart>
</feature>
<reference evidence="17" key="1">
    <citation type="submission" date="2022-01" db="EMBL/GenBank/DDBJ databases">
        <authorList>
            <person name="King R."/>
        </authorList>
    </citation>
    <scope>NUCLEOTIDE SEQUENCE</scope>
</reference>
<keyword evidence="7 14" id="KW-0479">Metal-binding</keyword>
<keyword evidence="12 15" id="KW-0503">Monooxygenase</keyword>
<dbReference type="GO" id="GO:0020037">
    <property type="term" value="F:heme binding"/>
    <property type="evidence" value="ECO:0007669"/>
    <property type="project" value="InterPro"/>
</dbReference>
<dbReference type="SUPFAM" id="SSF48264">
    <property type="entry name" value="Cytochrome P450"/>
    <property type="match status" value="1"/>
</dbReference>
<evidence type="ECO:0000256" key="4">
    <source>
        <dbReference type="ARBA" id="ARBA00004406"/>
    </source>
</evidence>
<evidence type="ECO:0000256" key="5">
    <source>
        <dbReference type="ARBA" id="ARBA00010617"/>
    </source>
</evidence>
<evidence type="ECO:0000256" key="11">
    <source>
        <dbReference type="ARBA" id="ARBA00023004"/>
    </source>
</evidence>
<evidence type="ECO:0000256" key="6">
    <source>
        <dbReference type="ARBA" id="ARBA00022617"/>
    </source>
</evidence>
<comment type="subcellular location">
    <subcellularLocation>
        <location evidence="4">Endoplasmic reticulum membrane</location>
        <topology evidence="4">Peripheral membrane protein</topology>
    </subcellularLocation>
    <subcellularLocation>
        <location evidence="3">Microsome membrane</location>
        <topology evidence="3">Peripheral membrane protein</topology>
    </subcellularLocation>
</comment>
<dbReference type="GO" id="GO:0016705">
    <property type="term" value="F:oxidoreductase activity, acting on paired donors, with incorporation or reduction of molecular oxygen"/>
    <property type="evidence" value="ECO:0007669"/>
    <property type="project" value="InterPro"/>
</dbReference>
<dbReference type="InterPro" id="IPR017972">
    <property type="entry name" value="Cyt_P450_CS"/>
</dbReference>
<dbReference type="PANTHER" id="PTHR24292:SF54">
    <property type="entry name" value="CYP9F3-RELATED"/>
    <property type="match status" value="1"/>
</dbReference>
<keyword evidence="8" id="KW-0256">Endoplasmic reticulum</keyword>
<dbReference type="GO" id="GO:0004497">
    <property type="term" value="F:monooxygenase activity"/>
    <property type="evidence" value="ECO:0007669"/>
    <property type="project" value="UniProtKB-KW"/>
</dbReference>
<reference evidence="17" key="2">
    <citation type="submission" date="2022-10" db="EMBL/GenBank/DDBJ databases">
        <authorList>
            <consortium name="ENA_rothamsted_submissions"/>
            <consortium name="culmorum"/>
            <person name="King R."/>
        </authorList>
    </citation>
    <scope>NUCLEOTIDE SEQUENCE</scope>
</reference>
<comment type="function">
    <text evidence="2">May be involved in the metabolism of insect hormones and in the breakdown of synthetic insecticides.</text>
</comment>
<evidence type="ECO:0000256" key="8">
    <source>
        <dbReference type="ARBA" id="ARBA00022824"/>
    </source>
</evidence>
<evidence type="ECO:0000256" key="3">
    <source>
        <dbReference type="ARBA" id="ARBA00004174"/>
    </source>
</evidence>
<keyword evidence="16" id="KW-0812">Transmembrane</keyword>
<evidence type="ECO:0000256" key="7">
    <source>
        <dbReference type="ARBA" id="ARBA00022723"/>
    </source>
</evidence>
<name>A0A9N9S037_9DIPT</name>
<evidence type="ECO:0000313" key="17">
    <source>
        <dbReference type="EMBL" id="CAG9806333.1"/>
    </source>
</evidence>
<evidence type="ECO:0000256" key="9">
    <source>
        <dbReference type="ARBA" id="ARBA00022848"/>
    </source>
</evidence>
<protein>
    <recommendedName>
        <fullName evidence="19">Cytochrome P450</fullName>
    </recommendedName>
</protein>
<comment type="cofactor">
    <cofactor evidence="1 14">
        <name>heme</name>
        <dbReference type="ChEBI" id="CHEBI:30413"/>
    </cofactor>
</comment>
<dbReference type="AlphaFoldDB" id="A0A9N9S037"/>
<dbReference type="PANTHER" id="PTHR24292">
    <property type="entry name" value="CYTOCHROME P450"/>
    <property type="match status" value="1"/>
</dbReference>
<evidence type="ECO:0000256" key="14">
    <source>
        <dbReference type="PIRSR" id="PIRSR602401-1"/>
    </source>
</evidence>
<dbReference type="PRINTS" id="PR00463">
    <property type="entry name" value="EP450I"/>
</dbReference>
<evidence type="ECO:0000256" key="12">
    <source>
        <dbReference type="ARBA" id="ARBA00023033"/>
    </source>
</evidence>
<dbReference type="Proteomes" id="UP001153620">
    <property type="component" value="Chromosome 3"/>
</dbReference>
<organism evidence="17 18">
    <name type="scientific">Chironomus riparius</name>
    <dbReference type="NCBI Taxonomy" id="315576"/>
    <lineage>
        <taxon>Eukaryota</taxon>
        <taxon>Metazoa</taxon>
        <taxon>Ecdysozoa</taxon>
        <taxon>Arthropoda</taxon>
        <taxon>Hexapoda</taxon>
        <taxon>Insecta</taxon>
        <taxon>Pterygota</taxon>
        <taxon>Neoptera</taxon>
        <taxon>Endopterygota</taxon>
        <taxon>Diptera</taxon>
        <taxon>Nematocera</taxon>
        <taxon>Chironomoidea</taxon>
        <taxon>Chironomidae</taxon>
        <taxon>Chironominae</taxon>
        <taxon>Chironomus</taxon>
    </lineage>
</organism>
<keyword evidence="11 14" id="KW-0408">Iron</keyword>
<dbReference type="Pfam" id="PF00067">
    <property type="entry name" value="p450"/>
    <property type="match status" value="1"/>
</dbReference>
<dbReference type="OrthoDB" id="2789670at2759"/>
<keyword evidence="16" id="KW-1133">Transmembrane helix</keyword>
<keyword evidence="6 14" id="KW-0349">Heme</keyword>
<evidence type="ECO:0000256" key="2">
    <source>
        <dbReference type="ARBA" id="ARBA00003690"/>
    </source>
</evidence>
<comment type="similarity">
    <text evidence="5 15">Belongs to the cytochrome P450 family.</text>
</comment>
<dbReference type="InterPro" id="IPR002401">
    <property type="entry name" value="Cyt_P450_E_grp-I"/>
</dbReference>
<gene>
    <name evidence="17" type="ORF">CHIRRI_LOCUS9193</name>
</gene>
<sequence>MLLLYIGISIILLIYFYFKKCFSFWKDRGFVYMEPSIPLGSFGSVGFKEHLSEFMRREYNNFKDKGPAFGIYLLTNPGVVITDPELIKEVCSTSFEHFHERGLYVNEKADPLWKNLFTAGGQEWRDLRAKLSPTFTSGKIKMMFPIVVGAADRMVEYLKFEEITHESLEIKEIFASFMTEVIANVAFGLDIKCLGHPDNEFRKVTRNVFEPPKLKNFENFVIFSFPKIATFFNLGINSKHVIDFFMGTVRENMEYREKNNIRRNDFFQLLIDVKNSDVGMSFNEIAANSFIFFAAGFESSSSIMSFCCYELALNQDIQDRLRTEIEEVAERYNGEVTYDGIREIKYLDMVFNETIRIYPVVDTHVRKCTKDFKIPNTDLVIPAGTAVLIPAVGLHHDEKYFENPDVFDPNRFSDENIKKLVPHTFIPFSEGHRMCIGQRFGTMQVKLGLVKLLRNFKILPCNKTLIPMKYTPNSGFQSPFGGMWLKLEHIN</sequence>
<keyword evidence="18" id="KW-1185">Reference proteome</keyword>
<dbReference type="InterPro" id="IPR001128">
    <property type="entry name" value="Cyt_P450"/>
</dbReference>
<dbReference type="EMBL" id="OU895879">
    <property type="protein sequence ID" value="CAG9806333.1"/>
    <property type="molecule type" value="Genomic_DNA"/>
</dbReference>
<proteinExistence type="inferred from homology"/>
<evidence type="ECO:0008006" key="19">
    <source>
        <dbReference type="Google" id="ProtNLM"/>
    </source>
</evidence>
<dbReference type="PRINTS" id="PR00385">
    <property type="entry name" value="P450"/>
</dbReference>
<dbReference type="Gene3D" id="1.10.630.10">
    <property type="entry name" value="Cytochrome P450"/>
    <property type="match status" value="1"/>
</dbReference>
<keyword evidence="13 16" id="KW-0472">Membrane</keyword>
<dbReference type="PROSITE" id="PS00086">
    <property type="entry name" value="CYTOCHROME_P450"/>
    <property type="match status" value="1"/>
</dbReference>
<evidence type="ECO:0000313" key="18">
    <source>
        <dbReference type="Proteomes" id="UP001153620"/>
    </source>
</evidence>
<dbReference type="GO" id="GO:0005789">
    <property type="term" value="C:endoplasmic reticulum membrane"/>
    <property type="evidence" value="ECO:0007669"/>
    <property type="project" value="UniProtKB-SubCell"/>
</dbReference>
<evidence type="ECO:0000256" key="13">
    <source>
        <dbReference type="ARBA" id="ARBA00023136"/>
    </source>
</evidence>
<keyword evidence="9" id="KW-0492">Microsome</keyword>
<dbReference type="InterPro" id="IPR050476">
    <property type="entry name" value="Insect_CytP450_Detox"/>
</dbReference>
<evidence type="ECO:0000256" key="16">
    <source>
        <dbReference type="SAM" id="Phobius"/>
    </source>
</evidence>